<evidence type="ECO:0000313" key="1">
    <source>
        <dbReference type="EMBL" id="CAH2330756.1"/>
    </source>
</evidence>
<accession>A0AAD1TMG0</accession>
<sequence>MTYCYEGDAYIAEVKRRLVEYDPDPSEEVIVRIMQELDEENQAARECEFRL</sequence>
<dbReference type="Proteomes" id="UP001295444">
    <property type="component" value="Unassembled WGS sequence"/>
</dbReference>
<gene>
    <name evidence="1" type="ORF">PECUL_23A018267</name>
</gene>
<reference evidence="1" key="1">
    <citation type="submission" date="2022-03" db="EMBL/GenBank/DDBJ databases">
        <authorList>
            <person name="Alioto T."/>
            <person name="Alioto T."/>
            <person name="Gomez Garrido J."/>
        </authorList>
    </citation>
    <scope>NUCLEOTIDE SEQUENCE</scope>
</reference>
<evidence type="ECO:0000313" key="2">
    <source>
        <dbReference type="Proteomes" id="UP001295444"/>
    </source>
</evidence>
<protein>
    <submittedName>
        <fullName evidence="1">Uncharacterized protein</fullName>
    </submittedName>
</protein>
<proteinExistence type="predicted"/>
<keyword evidence="2" id="KW-1185">Reference proteome</keyword>
<organism evidence="1 2">
    <name type="scientific">Pelobates cultripes</name>
    <name type="common">Western spadefoot toad</name>
    <dbReference type="NCBI Taxonomy" id="61616"/>
    <lineage>
        <taxon>Eukaryota</taxon>
        <taxon>Metazoa</taxon>
        <taxon>Chordata</taxon>
        <taxon>Craniata</taxon>
        <taxon>Vertebrata</taxon>
        <taxon>Euteleostomi</taxon>
        <taxon>Amphibia</taxon>
        <taxon>Batrachia</taxon>
        <taxon>Anura</taxon>
        <taxon>Pelobatoidea</taxon>
        <taxon>Pelobatidae</taxon>
        <taxon>Pelobates</taxon>
    </lineage>
</organism>
<dbReference type="EMBL" id="CAKOES020001163">
    <property type="protein sequence ID" value="CAH2330756.1"/>
    <property type="molecule type" value="Genomic_DNA"/>
</dbReference>
<dbReference type="AlphaFoldDB" id="A0AAD1TMG0"/>
<name>A0AAD1TMG0_PELCU</name>
<comment type="caution">
    <text evidence="1">The sequence shown here is derived from an EMBL/GenBank/DDBJ whole genome shotgun (WGS) entry which is preliminary data.</text>
</comment>